<name>A0A061B0C7_CYBFA</name>
<evidence type="ECO:0000256" key="3">
    <source>
        <dbReference type="ARBA" id="ARBA00013784"/>
    </source>
</evidence>
<dbReference type="PANTHER" id="PTHR40012">
    <property type="entry name" value="AUTOPHAGY-RELATED PROTEIN 29"/>
    <property type="match status" value="1"/>
</dbReference>
<evidence type="ECO:0000256" key="5">
    <source>
        <dbReference type="ARBA" id="ARBA00022927"/>
    </source>
</evidence>
<dbReference type="InterPro" id="IPR039362">
    <property type="entry name" value="ATG29_sf"/>
</dbReference>
<dbReference type="Pfam" id="PF18388">
    <property type="entry name" value="ATG29_N"/>
    <property type="match status" value="1"/>
</dbReference>
<dbReference type="PhylomeDB" id="A0A061B0C7"/>
<evidence type="ECO:0000256" key="4">
    <source>
        <dbReference type="ARBA" id="ARBA00022448"/>
    </source>
</evidence>
<evidence type="ECO:0000256" key="7">
    <source>
        <dbReference type="SAM" id="MobiDB-lite"/>
    </source>
</evidence>
<protein>
    <recommendedName>
        <fullName evidence="3">Autophagy-related protein 29</fullName>
    </recommendedName>
</protein>
<evidence type="ECO:0000256" key="1">
    <source>
        <dbReference type="ARBA" id="ARBA00004329"/>
    </source>
</evidence>
<comment type="similarity">
    <text evidence="2">Belongs to the ATG29 family.</text>
</comment>
<feature type="compositionally biased region" description="Low complexity" evidence="7">
    <location>
        <begin position="125"/>
        <end position="136"/>
    </location>
</feature>
<comment type="subcellular location">
    <subcellularLocation>
        <location evidence="1">Preautophagosomal structure</location>
    </subcellularLocation>
</comment>
<keyword evidence="5" id="KW-0653">Protein transport</keyword>
<feature type="region of interest" description="Disordered" evidence="7">
    <location>
        <begin position="85"/>
        <end position="202"/>
    </location>
</feature>
<evidence type="ECO:0000259" key="8">
    <source>
        <dbReference type="Pfam" id="PF18388"/>
    </source>
</evidence>
<sequence>MAPRQVVYLRFPVPRNGFVDPQGVNWSEAKEEKLWAVLSKSKKTEVNFIKRSTQFGVPIKFLQQQAYCLYENELNQLRSRMEHDASLSRDTITDQGGSRQTLVKGHERTIRHINMFDSSKTARISTSNLQSKSLSSPDRDVDRYHDPSHESDSGSESSSSSSLEDVNAGSMLLQRSRILSKAPPKFLPTDEEDEDDPLFRPI</sequence>
<evidence type="ECO:0000256" key="2">
    <source>
        <dbReference type="ARBA" id="ARBA00010082"/>
    </source>
</evidence>
<dbReference type="InterPro" id="IPR039113">
    <property type="entry name" value="ATG29"/>
</dbReference>
<accession>A0A061B0C7</accession>
<organism evidence="9">
    <name type="scientific">Cyberlindnera fabianii</name>
    <name type="common">Yeast</name>
    <name type="synonym">Hansenula fabianii</name>
    <dbReference type="NCBI Taxonomy" id="36022"/>
    <lineage>
        <taxon>Eukaryota</taxon>
        <taxon>Fungi</taxon>
        <taxon>Dikarya</taxon>
        <taxon>Ascomycota</taxon>
        <taxon>Saccharomycotina</taxon>
        <taxon>Saccharomycetes</taxon>
        <taxon>Phaffomycetales</taxon>
        <taxon>Phaffomycetaceae</taxon>
        <taxon>Cyberlindnera</taxon>
    </lineage>
</organism>
<evidence type="ECO:0000256" key="6">
    <source>
        <dbReference type="ARBA" id="ARBA00023006"/>
    </source>
</evidence>
<dbReference type="AlphaFoldDB" id="A0A061B0C7"/>
<dbReference type="VEuPathDB" id="FungiDB:BON22_1207"/>
<dbReference type="OrthoDB" id="21072at2759"/>
<dbReference type="EMBL" id="LK052891">
    <property type="protein sequence ID" value="CDR41062.1"/>
    <property type="molecule type" value="Genomic_DNA"/>
</dbReference>
<dbReference type="GO" id="GO:0015031">
    <property type="term" value="P:protein transport"/>
    <property type="evidence" value="ECO:0007669"/>
    <property type="project" value="UniProtKB-KW"/>
</dbReference>
<feature type="compositionally biased region" description="Polar residues" evidence="7">
    <location>
        <begin position="88"/>
        <end position="101"/>
    </location>
</feature>
<gene>
    <name evidence="9" type="ORF">CYFA0S_06e00848g</name>
</gene>
<feature type="compositionally biased region" description="Basic and acidic residues" evidence="7">
    <location>
        <begin position="137"/>
        <end position="152"/>
    </location>
</feature>
<dbReference type="GO" id="GO:0000407">
    <property type="term" value="C:phagophore assembly site"/>
    <property type="evidence" value="ECO:0007669"/>
    <property type="project" value="UniProtKB-SubCell"/>
</dbReference>
<dbReference type="PANTHER" id="PTHR40012:SF1">
    <property type="entry name" value="AUTOPHAGY-RELATED PROTEIN 29"/>
    <property type="match status" value="1"/>
</dbReference>
<keyword evidence="4" id="KW-0813">Transport</keyword>
<proteinExistence type="inferred from homology"/>
<dbReference type="InterPro" id="IPR040666">
    <property type="entry name" value="Atg29_N"/>
</dbReference>
<dbReference type="GO" id="GO:0000045">
    <property type="term" value="P:autophagosome assembly"/>
    <property type="evidence" value="ECO:0007669"/>
    <property type="project" value="InterPro"/>
</dbReference>
<feature type="compositionally biased region" description="Low complexity" evidence="7">
    <location>
        <begin position="154"/>
        <end position="165"/>
    </location>
</feature>
<dbReference type="Gene3D" id="1.10.10.2570">
    <property type="match status" value="1"/>
</dbReference>
<evidence type="ECO:0000313" key="9">
    <source>
        <dbReference type="EMBL" id="CDR41062.1"/>
    </source>
</evidence>
<keyword evidence="6" id="KW-0072">Autophagy</keyword>
<reference evidence="9" key="1">
    <citation type="journal article" date="2014" name="Genome Announc.">
        <title>Genome sequence of the yeast Cyberlindnera fabianii (Hansenula fabianii).</title>
        <authorList>
            <person name="Freel K.C."/>
            <person name="Sarilar V."/>
            <person name="Neuveglise C."/>
            <person name="Devillers H."/>
            <person name="Friedrich A."/>
            <person name="Schacherer J."/>
        </authorList>
    </citation>
    <scope>NUCLEOTIDE SEQUENCE</scope>
    <source>
        <strain evidence="9">YJS4271</strain>
    </source>
</reference>
<feature type="domain" description="Atg29 N-terminal" evidence="8">
    <location>
        <begin position="6"/>
        <end position="57"/>
    </location>
</feature>